<evidence type="ECO:0000256" key="5">
    <source>
        <dbReference type="ARBA" id="ARBA00023038"/>
    </source>
</evidence>
<dbReference type="SUPFAM" id="SSF46689">
    <property type="entry name" value="Homeodomain-like"/>
    <property type="match status" value="1"/>
</dbReference>
<gene>
    <name evidence="13" type="ORF">B5V51_8888</name>
</gene>
<dbReference type="AlphaFoldDB" id="A0A2A4J282"/>
<feature type="region of interest" description="Disordered" evidence="11">
    <location>
        <begin position="586"/>
        <end position="668"/>
    </location>
</feature>
<sequence>MSSVIVWKKERRHRAPALMTCQFRRVAGRREKSDIRNASNSRAQQSDIKINKATAHAARAQSRRVTICGHVAPTPIIPAIGAESQRVKDPTHGTVGSLCSSTTLPPLLGEVTLTPLSGAGARQPLSVCETAFFALILHILVFRTHAPCATSIKEGVAVTAASTNQAPPLHVCVHRTLSCVPHHYPSTSSSRVMTDVMVYAALKWPEAVETAPLPLEALDYKKLVELLDTHFKQKPCSFSDKAKFYGAKRSSGESLADWAARLRGLASYCNFGSALDTNLTDRFVLGLGAGPERDKLFEQNASTLEFTKALEIAERAECAREARSVVSTHDTAIKEEALLRSGARWEWGPRQRRAVRRVCAELASERVLAHFEPSAQLGNECSSRAFEAGDRVWVRWYSGRKEAWKLGVIKKVIGKRMYEVMVDDTSLPCIRHVDQLLDGKGKKGIASSMDCVESLPTGVPPVPSSPISPVPFSSPTTVESISESNLVSTQMGVVSEEPVGEEMVAVPVDITSVEGASIPTSSCSSTSNVTVTEAREGARQPVSNISDAQAPQASAVAQDSAVQVSRARSQRARKKFYLLSTADSLLGSGSDEEEEDESRAANNSSSPAHAPHPALHSELSHNGDTKPHDDSEDQGSLDGDPETRDSQAENKSPDDGNGGSKRRGPRTTIKAKQLEILKSAFSQTPKPTRHIREQLAKETGLPMRVIQVWFQNKRSKERRLKQLTSMGRGPFFGSSRKMRGFPMNLSPGGLEEGPPGFPYFATADGKFEFGYGPPFHHDAPFFHPPPAMPFNQPGRFAGGMETLPGGEFPEQFPPPDHLVLPRPSSPEFTFGDGPPPLHPEGLVW</sequence>
<dbReference type="Pfam" id="PF00046">
    <property type="entry name" value="Homeodomain"/>
    <property type="match status" value="1"/>
</dbReference>
<feature type="compositionally biased region" description="Basic and acidic residues" evidence="11">
    <location>
        <begin position="618"/>
        <end position="629"/>
    </location>
</feature>
<evidence type="ECO:0000256" key="8">
    <source>
        <dbReference type="ARBA" id="ARBA00023242"/>
    </source>
</evidence>
<feature type="DNA-binding region" description="Homeobox" evidence="9">
    <location>
        <begin position="662"/>
        <end position="721"/>
    </location>
</feature>
<keyword evidence="8 9" id="KW-0539">Nucleus</keyword>
<feature type="compositionally biased region" description="Basic and acidic residues" evidence="11">
    <location>
        <begin position="641"/>
        <end position="654"/>
    </location>
</feature>
<dbReference type="SMART" id="SM00389">
    <property type="entry name" value="HOX"/>
    <property type="match status" value="1"/>
</dbReference>
<dbReference type="GO" id="GO:0030182">
    <property type="term" value="P:neuron differentiation"/>
    <property type="evidence" value="ECO:0007669"/>
    <property type="project" value="TreeGrafter"/>
</dbReference>
<keyword evidence="7 9" id="KW-0371">Homeobox</keyword>
<dbReference type="Gene3D" id="1.10.10.60">
    <property type="entry name" value="Homeodomain-like"/>
    <property type="match status" value="1"/>
</dbReference>
<dbReference type="PROSITE" id="PS50071">
    <property type="entry name" value="HOMEOBOX_2"/>
    <property type="match status" value="1"/>
</dbReference>
<organism evidence="13">
    <name type="scientific">Heliothis virescens</name>
    <name type="common">Tobacco budworm moth</name>
    <dbReference type="NCBI Taxonomy" id="7102"/>
    <lineage>
        <taxon>Eukaryota</taxon>
        <taxon>Metazoa</taxon>
        <taxon>Ecdysozoa</taxon>
        <taxon>Arthropoda</taxon>
        <taxon>Hexapoda</taxon>
        <taxon>Insecta</taxon>
        <taxon>Pterygota</taxon>
        <taxon>Neoptera</taxon>
        <taxon>Endopterygota</taxon>
        <taxon>Lepidoptera</taxon>
        <taxon>Glossata</taxon>
        <taxon>Ditrysia</taxon>
        <taxon>Noctuoidea</taxon>
        <taxon>Noctuidae</taxon>
        <taxon>Heliothinae</taxon>
        <taxon>Heliothis</taxon>
    </lineage>
</organism>
<dbReference type="InterPro" id="IPR001356">
    <property type="entry name" value="HD"/>
</dbReference>
<dbReference type="STRING" id="7102.A0A2A4J282"/>
<dbReference type="FunFam" id="1.10.10.60:FF:000075">
    <property type="entry name" value="LIM/homeobox protein Lhx1"/>
    <property type="match status" value="1"/>
</dbReference>
<feature type="domain" description="Homeobox" evidence="12">
    <location>
        <begin position="660"/>
        <end position="720"/>
    </location>
</feature>
<feature type="compositionally biased region" description="Low complexity" evidence="11">
    <location>
        <begin position="520"/>
        <end position="532"/>
    </location>
</feature>
<dbReference type="GO" id="GO:0046872">
    <property type="term" value="F:metal ion binding"/>
    <property type="evidence" value="ECO:0007669"/>
    <property type="project" value="UniProtKB-KW"/>
</dbReference>
<proteinExistence type="predicted"/>
<evidence type="ECO:0000313" key="13">
    <source>
        <dbReference type="EMBL" id="PCG65634.1"/>
    </source>
</evidence>
<name>A0A2A4J282_HELVI</name>
<dbReference type="GO" id="GO:0000977">
    <property type="term" value="F:RNA polymerase II transcription regulatory region sequence-specific DNA binding"/>
    <property type="evidence" value="ECO:0007669"/>
    <property type="project" value="TreeGrafter"/>
</dbReference>
<reference evidence="13" key="1">
    <citation type="submission" date="2017-09" db="EMBL/GenBank/DDBJ databases">
        <title>Contemporary evolution of a Lepidopteran species, Heliothis virescens, in response to modern agricultural practices.</title>
        <authorList>
            <person name="Fritz M.L."/>
            <person name="Deyonke A.M."/>
            <person name="Papanicolaou A."/>
            <person name="Micinski S."/>
            <person name="Westbrook J."/>
            <person name="Gould F."/>
        </authorList>
    </citation>
    <scope>NUCLEOTIDE SEQUENCE [LARGE SCALE GENOMIC DNA]</scope>
    <source>
        <strain evidence="13">HvINT-</strain>
        <tissue evidence="13">Whole body</tissue>
    </source>
</reference>
<evidence type="ECO:0000256" key="3">
    <source>
        <dbReference type="ARBA" id="ARBA00022737"/>
    </source>
</evidence>
<evidence type="ECO:0000256" key="4">
    <source>
        <dbReference type="ARBA" id="ARBA00022833"/>
    </source>
</evidence>
<keyword evidence="5" id="KW-0440">LIM domain</keyword>
<evidence type="ECO:0000256" key="9">
    <source>
        <dbReference type="PROSITE-ProRule" id="PRU00108"/>
    </source>
</evidence>
<dbReference type="InterPro" id="IPR009057">
    <property type="entry name" value="Homeodomain-like_sf"/>
</dbReference>
<evidence type="ECO:0000256" key="10">
    <source>
        <dbReference type="RuleBase" id="RU000682"/>
    </source>
</evidence>
<accession>A0A2A4J282</accession>
<protein>
    <recommendedName>
        <fullName evidence="12">Homeobox domain-containing protein</fullName>
    </recommendedName>
</protein>
<dbReference type="InterPro" id="IPR050453">
    <property type="entry name" value="LIM_Homeobox_TF"/>
</dbReference>
<feature type="region of interest" description="Disordered" evidence="11">
    <location>
        <begin position="822"/>
        <end position="844"/>
    </location>
</feature>
<keyword evidence="6 9" id="KW-0238">DNA-binding</keyword>
<evidence type="ECO:0000256" key="7">
    <source>
        <dbReference type="ARBA" id="ARBA00023155"/>
    </source>
</evidence>
<dbReference type="InterPro" id="IPR017970">
    <property type="entry name" value="Homeobox_CS"/>
</dbReference>
<dbReference type="PROSITE" id="PS00027">
    <property type="entry name" value="HOMEOBOX_1"/>
    <property type="match status" value="1"/>
</dbReference>
<evidence type="ECO:0000256" key="1">
    <source>
        <dbReference type="ARBA" id="ARBA00004123"/>
    </source>
</evidence>
<keyword evidence="2" id="KW-0479">Metal-binding</keyword>
<keyword evidence="4" id="KW-0862">Zinc</keyword>
<dbReference type="PANTHER" id="PTHR24208:SF105">
    <property type="entry name" value="DLIM1"/>
    <property type="match status" value="1"/>
</dbReference>
<feature type="compositionally biased region" description="Low complexity" evidence="11">
    <location>
        <begin position="600"/>
        <end position="614"/>
    </location>
</feature>
<dbReference type="GO" id="GO:0000981">
    <property type="term" value="F:DNA-binding transcription factor activity, RNA polymerase II-specific"/>
    <property type="evidence" value="ECO:0007669"/>
    <property type="project" value="InterPro"/>
</dbReference>
<dbReference type="CDD" id="cd00086">
    <property type="entry name" value="homeodomain"/>
    <property type="match status" value="1"/>
</dbReference>
<dbReference type="PANTHER" id="PTHR24208">
    <property type="entry name" value="LIM/HOMEOBOX PROTEIN LHX"/>
    <property type="match status" value="1"/>
</dbReference>
<evidence type="ECO:0000256" key="2">
    <source>
        <dbReference type="ARBA" id="ARBA00022723"/>
    </source>
</evidence>
<feature type="region of interest" description="Disordered" evidence="11">
    <location>
        <begin position="516"/>
        <end position="551"/>
    </location>
</feature>
<dbReference type="EMBL" id="NWSH01003951">
    <property type="protein sequence ID" value="PCG65634.1"/>
    <property type="molecule type" value="Genomic_DNA"/>
</dbReference>
<dbReference type="GO" id="GO:0005634">
    <property type="term" value="C:nucleus"/>
    <property type="evidence" value="ECO:0007669"/>
    <property type="project" value="UniProtKB-SubCell"/>
</dbReference>
<evidence type="ECO:0000259" key="12">
    <source>
        <dbReference type="PROSITE" id="PS50071"/>
    </source>
</evidence>
<keyword evidence="3" id="KW-0677">Repeat</keyword>
<comment type="caution">
    <text evidence="13">The sequence shown here is derived from an EMBL/GenBank/DDBJ whole genome shotgun (WGS) entry which is preliminary data.</text>
</comment>
<comment type="subcellular location">
    <subcellularLocation>
        <location evidence="1 9 10">Nucleus</location>
    </subcellularLocation>
</comment>
<evidence type="ECO:0000256" key="11">
    <source>
        <dbReference type="SAM" id="MobiDB-lite"/>
    </source>
</evidence>
<evidence type="ECO:0000256" key="6">
    <source>
        <dbReference type="ARBA" id="ARBA00023125"/>
    </source>
</evidence>